<dbReference type="InterPro" id="IPR016162">
    <property type="entry name" value="Ald_DH_N"/>
</dbReference>
<dbReference type="PROSITE" id="PS00687">
    <property type="entry name" value="ALDEHYDE_DEHYDR_GLU"/>
    <property type="match status" value="1"/>
</dbReference>
<evidence type="ECO:0000313" key="7">
    <source>
        <dbReference type="Proteomes" id="UP000697127"/>
    </source>
</evidence>
<dbReference type="InterPro" id="IPR012394">
    <property type="entry name" value="Aldehyde_DH_NAD(P)"/>
</dbReference>
<comment type="caution">
    <text evidence="6">The sequence shown here is derived from an EMBL/GenBank/DDBJ whole genome shotgun (WGS) entry which is preliminary data.</text>
</comment>
<dbReference type="InterPro" id="IPR015590">
    <property type="entry name" value="Aldehyde_DH_dom"/>
</dbReference>
<evidence type="ECO:0000256" key="3">
    <source>
        <dbReference type="PROSITE-ProRule" id="PRU10007"/>
    </source>
</evidence>
<feature type="active site" evidence="3">
    <location>
        <position position="584"/>
    </location>
</feature>
<evidence type="ECO:0000256" key="1">
    <source>
        <dbReference type="ARBA" id="ARBA00009986"/>
    </source>
</evidence>
<dbReference type="PROSITE" id="PS00070">
    <property type="entry name" value="ALDEHYDE_DEHYDR_CYS"/>
    <property type="match status" value="1"/>
</dbReference>
<protein>
    <recommendedName>
        <fullName evidence="5">Aldehyde dehydrogenase domain-containing protein</fullName>
    </recommendedName>
</protein>
<dbReference type="EMBL" id="PUHW01000020">
    <property type="protein sequence ID" value="KAG0690745.1"/>
    <property type="molecule type" value="Genomic_DNA"/>
</dbReference>
<dbReference type="GO" id="GO:0005737">
    <property type="term" value="C:cytoplasm"/>
    <property type="evidence" value="ECO:0007669"/>
    <property type="project" value="TreeGrafter"/>
</dbReference>
<dbReference type="GO" id="GO:0006081">
    <property type="term" value="P:aldehyde metabolic process"/>
    <property type="evidence" value="ECO:0007669"/>
    <property type="project" value="InterPro"/>
</dbReference>
<dbReference type="PANTHER" id="PTHR43570:SF16">
    <property type="entry name" value="ALDEHYDE DEHYDROGENASE TYPE III, ISOFORM Q"/>
    <property type="match status" value="1"/>
</dbReference>
<dbReference type="Gene3D" id="3.40.630.30">
    <property type="match status" value="1"/>
</dbReference>
<dbReference type="InterPro" id="IPR016163">
    <property type="entry name" value="Ald_DH_C"/>
</dbReference>
<dbReference type="PANTHER" id="PTHR43570">
    <property type="entry name" value="ALDEHYDE DEHYDROGENASE"/>
    <property type="match status" value="1"/>
</dbReference>
<dbReference type="InterPro" id="IPR016181">
    <property type="entry name" value="Acyl_CoA_acyltransferase"/>
</dbReference>
<dbReference type="Gene3D" id="3.40.605.10">
    <property type="entry name" value="Aldehyde Dehydrogenase, Chain A, domain 1"/>
    <property type="match status" value="1"/>
</dbReference>
<evidence type="ECO:0000256" key="4">
    <source>
        <dbReference type="RuleBase" id="RU003345"/>
    </source>
</evidence>
<sequence>MQYEIKQINTDHYTNKVEAAKVLKSAWLNFISDESEIETVLKKEIYNYESSQNPLQHFYLVNEESGEIAASMGTVLRNSTVPNKKNIVITVVNTTKQYRKKGLMEKLLNFVIALYENSNFDSVKDYFVFDDMFMKYSKEFISKHVYKGSFWTLYSAVDDYYARFGFISVKTLNYYIISSNKFLNTKYKSKFDVKDNEEFLTIENSKEYLFNEEYIPDSTLLSEESIRCCSFKNGSIMRFIQGNKIYFDSNGINIQHYGLIIKSKEGITIFCMTHFFNPAVFIVRRFFTNISDVDVLKSHLERIYEYISWYVNNYSLFQENSNVIFSEGDVVASDEAKIKILNYFKEKLWTWNDTNSIWNPMLREWESKTPPDFEELNSNYELLMDTFVNSPRSKIESLELIKKLKQTMENAFDPISDAIKVDFNKPKMEVYMTEFSEAIAEMSYIISHLDYMLETPSPSALPAVFSTLSTKVEKIALGTVLIISPFNYPLILAISPLVGAIASGNNVVLKLPFDQLPTFSTVLKNLIESVLPKDQVMIVNGGILESEFLLNKCKFDKIFFTGSTHVGKIVYEAASKTLTPVVLELGGKSPVFITKNFNFNSSDALIERLLWGKFTNSGQTCVAPDYLLVDDEIYDKIISGLLKKYSSTYYSVDKDSDFAHIINEKGFDRLTSIINNTKGKIIAGGTSDKENLFIKPTIISDIDWNDACMTGEIFGPILPIIRYTSSLKDVVKKVAANHDCPLAAYLFSSSNNDLNIVKKYLRSGSISVNETLMAAGCFITPFGGIGNSGFGNYHSKWSIDSFTHERAILKQPLWAEILLKARYFPYTESNFKTLRFLEHAPDIPLKNIKNCGFFLLVFLLGCILGRIWP</sequence>
<proteinExistence type="inferred from homology"/>
<dbReference type="Gene3D" id="3.40.309.10">
    <property type="entry name" value="Aldehyde Dehydrogenase, Chain A, domain 2"/>
    <property type="match status" value="1"/>
</dbReference>
<keyword evidence="2 4" id="KW-0560">Oxidoreductase</keyword>
<dbReference type="InterPro" id="IPR029510">
    <property type="entry name" value="Ald_DH_CS_GLU"/>
</dbReference>
<name>A0A9P6WPJ1_9ASCO</name>
<feature type="domain" description="Aldehyde dehydrogenase" evidence="5">
    <location>
        <begin position="398"/>
        <end position="806"/>
    </location>
</feature>
<organism evidence="6 7">
    <name type="scientific">Pichia californica</name>
    <dbReference type="NCBI Taxonomy" id="460514"/>
    <lineage>
        <taxon>Eukaryota</taxon>
        <taxon>Fungi</taxon>
        <taxon>Dikarya</taxon>
        <taxon>Ascomycota</taxon>
        <taxon>Saccharomycotina</taxon>
        <taxon>Pichiomycetes</taxon>
        <taxon>Pichiales</taxon>
        <taxon>Pichiaceae</taxon>
        <taxon>Pichia</taxon>
    </lineage>
</organism>
<gene>
    <name evidence="6" type="ORF">C6P40_001690</name>
</gene>
<dbReference type="InterPro" id="IPR016161">
    <property type="entry name" value="Ald_DH/histidinol_DH"/>
</dbReference>
<evidence type="ECO:0000259" key="5">
    <source>
        <dbReference type="Pfam" id="PF00171"/>
    </source>
</evidence>
<keyword evidence="7" id="KW-1185">Reference proteome</keyword>
<dbReference type="GO" id="GO:0004029">
    <property type="term" value="F:aldehyde dehydrogenase (NAD+) activity"/>
    <property type="evidence" value="ECO:0007669"/>
    <property type="project" value="TreeGrafter"/>
</dbReference>
<evidence type="ECO:0000313" key="6">
    <source>
        <dbReference type="EMBL" id="KAG0690745.1"/>
    </source>
</evidence>
<evidence type="ECO:0000256" key="2">
    <source>
        <dbReference type="ARBA" id="ARBA00023002"/>
    </source>
</evidence>
<dbReference type="SUPFAM" id="SSF55729">
    <property type="entry name" value="Acyl-CoA N-acyltransferases (Nat)"/>
    <property type="match status" value="1"/>
</dbReference>
<reference evidence="6" key="1">
    <citation type="submission" date="2020-11" db="EMBL/GenBank/DDBJ databases">
        <title>Kefir isolates.</title>
        <authorList>
            <person name="Marcisauskas S."/>
            <person name="Kim Y."/>
            <person name="Blasche S."/>
        </authorList>
    </citation>
    <scope>NUCLEOTIDE SEQUENCE</scope>
    <source>
        <strain evidence="6">Olga-1</strain>
    </source>
</reference>
<dbReference type="AlphaFoldDB" id="A0A9P6WPJ1"/>
<accession>A0A9P6WPJ1</accession>
<dbReference type="SUPFAM" id="SSF53720">
    <property type="entry name" value="ALDH-like"/>
    <property type="match status" value="1"/>
</dbReference>
<comment type="similarity">
    <text evidence="1 4">Belongs to the aldehyde dehydrogenase family.</text>
</comment>
<dbReference type="Pfam" id="PF00171">
    <property type="entry name" value="Aldedh"/>
    <property type="match status" value="1"/>
</dbReference>
<dbReference type="Proteomes" id="UP000697127">
    <property type="component" value="Unassembled WGS sequence"/>
</dbReference>
<dbReference type="InterPro" id="IPR016160">
    <property type="entry name" value="Ald_DH_CS_CYS"/>
</dbReference>